<dbReference type="RefSeq" id="WP_185128734.1">
    <property type="nucleotide sequence ID" value="NZ_JACJVO010000009.1"/>
</dbReference>
<dbReference type="InterPro" id="IPR009061">
    <property type="entry name" value="DNA-bd_dom_put_sf"/>
</dbReference>
<dbReference type="InterPro" id="IPR000551">
    <property type="entry name" value="MerR-type_HTH_dom"/>
</dbReference>
<dbReference type="PROSITE" id="PS50937">
    <property type="entry name" value="HTH_MERR_2"/>
    <property type="match status" value="1"/>
</dbReference>
<gene>
    <name evidence="4" type="ORF">H7C18_09260</name>
</gene>
<comment type="caution">
    <text evidence="4">The sequence shown here is derived from an EMBL/GenBank/DDBJ whole genome shotgun (WGS) entry which is preliminary data.</text>
</comment>
<dbReference type="AlphaFoldDB" id="A0A7X0VV85"/>
<feature type="domain" description="HTH merR-type" evidence="3">
    <location>
        <begin position="1"/>
        <end position="73"/>
    </location>
</feature>
<name>A0A7X0VV85_9BACL</name>
<organism evidence="4 5">
    <name type="scientific">Cohnella zeiphila</name>
    <dbReference type="NCBI Taxonomy" id="2761120"/>
    <lineage>
        <taxon>Bacteria</taxon>
        <taxon>Bacillati</taxon>
        <taxon>Bacillota</taxon>
        <taxon>Bacilli</taxon>
        <taxon>Bacillales</taxon>
        <taxon>Paenibacillaceae</taxon>
        <taxon>Cohnella</taxon>
    </lineage>
</organism>
<dbReference type="Gene3D" id="1.10.1660.10">
    <property type="match status" value="1"/>
</dbReference>
<dbReference type="Pfam" id="PF13411">
    <property type="entry name" value="MerR_1"/>
    <property type="match status" value="1"/>
</dbReference>
<dbReference type="Proteomes" id="UP000564644">
    <property type="component" value="Unassembled WGS sequence"/>
</dbReference>
<evidence type="ECO:0000259" key="3">
    <source>
        <dbReference type="PROSITE" id="PS50937"/>
    </source>
</evidence>
<evidence type="ECO:0000313" key="5">
    <source>
        <dbReference type="Proteomes" id="UP000564644"/>
    </source>
</evidence>
<dbReference type="PANTHER" id="PTHR30204">
    <property type="entry name" value="REDOX-CYCLING DRUG-SENSING TRANSCRIPTIONAL ACTIVATOR SOXR"/>
    <property type="match status" value="1"/>
</dbReference>
<feature type="coiled-coil region" evidence="2">
    <location>
        <begin position="77"/>
        <end position="134"/>
    </location>
</feature>
<sequence length="143" mass="17085">MDFYKIDEVAKESGLTKRTIRYYEEIGLLPAPQRSEGGMRLYTSHHIDILNKLIRARDALGFSLQELQLYMSTSDMLEEKRQHYRKLTDTLSEDRRKELLRDMDETLVKQLELIEAKMKNIMAIKSEFEELRERIRVRLDSMK</sequence>
<keyword evidence="2" id="KW-0175">Coiled coil</keyword>
<reference evidence="4 5" key="1">
    <citation type="submission" date="2020-08" db="EMBL/GenBank/DDBJ databases">
        <title>Cohnella phylogeny.</title>
        <authorList>
            <person name="Dunlap C."/>
        </authorList>
    </citation>
    <scope>NUCLEOTIDE SEQUENCE [LARGE SCALE GENOMIC DNA]</scope>
    <source>
        <strain evidence="4 5">CBP 2801</strain>
    </source>
</reference>
<keyword evidence="5" id="KW-1185">Reference proteome</keyword>
<accession>A0A7X0VV85</accession>
<keyword evidence="1" id="KW-0238">DNA-binding</keyword>
<dbReference type="GO" id="GO:0003700">
    <property type="term" value="F:DNA-binding transcription factor activity"/>
    <property type="evidence" value="ECO:0007669"/>
    <property type="project" value="InterPro"/>
</dbReference>
<evidence type="ECO:0000313" key="4">
    <source>
        <dbReference type="EMBL" id="MBB6731092.1"/>
    </source>
</evidence>
<dbReference type="EMBL" id="JACJVO010000009">
    <property type="protein sequence ID" value="MBB6731092.1"/>
    <property type="molecule type" value="Genomic_DNA"/>
</dbReference>
<evidence type="ECO:0000256" key="1">
    <source>
        <dbReference type="ARBA" id="ARBA00023125"/>
    </source>
</evidence>
<evidence type="ECO:0000256" key="2">
    <source>
        <dbReference type="SAM" id="Coils"/>
    </source>
</evidence>
<protein>
    <submittedName>
        <fullName evidence="4">MerR family transcriptional regulator</fullName>
    </submittedName>
</protein>
<proteinExistence type="predicted"/>
<dbReference type="InterPro" id="IPR047057">
    <property type="entry name" value="MerR_fam"/>
</dbReference>
<dbReference type="PANTHER" id="PTHR30204:SF58">
    <property type="entry name" value="HTH-TYPE TRANSCRIPTIONAL REGULATOR YFMP"/>
    <property type="match status" value="1"/>
</dbReference>
<dbReference type="GO" id="GO:0003677">
    <property type="term" value="F:DNA binding"/>
    <property type="evidence" value="ECO:0007669"/>
    <property type="project" value="UniProtKB-KW"/>
</dbReference>
<dbReference type="SUPFAM" id="SSF46955">
    <property type="entry name" value="Putative DNA-binding domain"/>
    <property type="match status" value="1"/>
</dbReference>
<dbReference type="SMART" id="SM00422">
    <property type="entry name" value="HTH_MERR"/>
    <property type="match status" value="1"/>
</dbReference>